<gene>
    <name evidence="2" type="ORF">PHSY_004316</name>
</gene>
<dbReference type="EMBL" id="DF238805">
    <property type="protein sequence ID" value="GAC96732.1"/>
    <property type="molecule type" value="Genomic_DNA"/>
</dbReference>
<sequence length="84" mass="9360">MPSSLCRKTQTTAPRHSEEKPRNSIDQVPPSLIRRLLRESAVSIALDATNLRDFQLFDAHANIHDVSAEFELSSVRVGSVTRST</sequence>
<dbReference type="HOGENOM" id="CLU_2528424_0_0_1"/>
<organism evidence="2 3">
    <name type="scientific">Pseudozyma hubeiensis (strain SY62)</name>
    <name type="common">Yeast</name>
    <dbReference type="NCBI Taxonomy" id="1305764"/>
    <lineage>
        <taxon>Eukaryota</taxon>
        <taxon>Fungi</taxon>
        <taxon>Dikarya</taxon>
        <taxon>Basidiomycota</taxon>
        <taxon>Ustilaginomycotina</taxon>
        <taxon>Ustilaginomycetes</taxon>
        <taxon>Ustilaginales</taxon>
        <taxon>Ustilaginaceae</taxon>
        <taxon>Pseudozyma</taxon>
    </lineage>
</organism>
<evidence type="ECO:0000313" key="2">
    <source>
        <dbReference type="EMBL" id="GAC96732.1"/>
    </source>
</evidence>
<protein>
    <submittedName>
        <fullName evidence="2">Uncharacterized protein</fullName>
    </submittedName>
</protein>
<keyword evidence="3" id="KW-1185">Reference proteome</keyword>
<dbReference type="RefSeq" id="XP_012190319.1">
    <property type="nucleotide sequence ID" value="XM_012334929.1"/>
</dbReference>
<dbReference type="AlphaFoldDB" id="R9P656"/>
<dbReference type="GeneID" id="24109598"/>
<reference evidence="3" key="1">
    <citation type="journal article" date="2013" name="Genome Announc.">
        <title>Draft genome sequence of the basidiomycetous yeast-like fungus Pseudozyma hubeiensis SY62, which produces an abundant amount of the biosurfactant mannosylerythritol lipids.</title>
        <authorList>
            <person name="Konishi M."/>
            <person name="Hatada Y."/>
            <person name="Horiuchi J."/>
        </authorList>
    </citation>
    <scope>NUCLEOTIDE SEQUENCE [LARGE SCALE GENOMIC DNA]</scope>
    <source>
        <strain evidence="3">SY62</strain>
    </source>
</reference>
<feature type="compositionally biased region" description="Polar residues" evidence="1">
    <location>
        <begin position="1"/>
        <end position="14"/>
    </location>
</feature>
<accession>R9P656</accession>
<dbReference type="Proteomes" id="UP000014071">
    <property type="component" value="Unassembled WGS sequence"/>
</dbReference>
<evidence type="ECO:0000256" key="1">
    <source>
        <dbReference type="SAM" id="MobiDB-lite"/>
    </source>
</evidence>
<proteinExistence type="predicted"/>
<evidence type="ECO:0000313" key="3">
    <source>
        <dbReference type="Proteomes" id="UP000014071"/>
    </source>
</evidence>
<feature type="region of interest" description="Disordered" evidence="1">
    <location>
        <begin position="1"/>
        <end position="27"/>
    </location>
</feature>
<name>R9P656_PSEHS</name>